<accession>A0A058ZJT1</accession>
<dbReference type="InterPro" id="IPR036291">
    <property type="entry name" value="NAD(P)-bd_dom_sf"/>
</dbReference>
<dbReference type="InterPro" id="IPR002347">
    <property type="entry name" value="SDR_fam"/>
</dbReference>
<dbReference type="PANTHER" id="PTHR43669:SF3">
    <property type="entry name" value="ALCOHOL DEHYDROGENASE, PUTATIVE (AFU_ORTHOLOGUE AFUA_3G03445)-RELATED"/>
    <property type="match status" value="1"/>
</dbReference>
<dbReference type="EMBL" id="AQQY01000008">
    <property type="protein sequence ID" value="KCV81447.1"/>
    <property type="molecule type" value="Genomic_DNA"/>
</dbReference>
<dbReference type="AlphaFoldDB" id="A0A058ZJT1"/>
<keyword evidence="4" id="KW-1185">Reference proteome</keyword>
<dbReference type="Pfam" id="PF13561">
    <property type="entry name" value="adh_short_C2"/>
    <property type="match status" value="1"/>
</dbReference>
<evidence type="ECO:0000256" key="1">
    <source>
        <dbReference type="ARBA" id="ARBA00006484"/>
    </source>
</evidence>
<comment type="caution">
    <text evidence="3">The sequence shown here is derived from an EMBL/GenBank/DDBJ whole genome shotgun (WGS) entry which is preliminary data.</text>
</comment>
<dbReference type="RefSeq" id="WP_051598140.1">
    <property type="nucleotide sequence ID" value="NZ_AQQY01000008.1"/>
</dbReference>
<dbReference type="PRINTS" id="PR00081">
    <property type="entry name" value="GDHRDH"/>
</dbReference>
<comment type="similarity">
    <text evidence="1">Belongs to the short-chain dehydrogenases/reductases (SDR) family.</text>
</comment>
<reference evidence="3 4" key="1">
    <citation type="submission" date="2013-04" db="EMBL/GenBank/DDBJ databases">
        <title>Shimia sp. 22II-S11-Z10 Genome Sequencing.</title>
        <authorList>
            <person name="Lai Q."/>
            <person name="Li G."/>
            <person name="Shao Z."/>
        </authorList>
    </citation>
    <scope>NUCLEOTIDE SEQUENCE [LARGE SCALE GENOMIC DNA]</scope>
    <source>
        <strain evidence="4">22II-S11-Z10</strain>
    </source>
</reference>
<sequence length="247" mass="25756">MSHVFLLFGASRGIGAATAQSLARRGAQVCVTARDEDRVKDVCARAGGNVWGTGCDISDDASVAAAVQTTLDKFGRIDTVINFAAFTGPLDGASWQLKQQDWDRAVAINMTGPANIIRHCTPVMQKQGNGALLFASSPFGDATTPGMGAYGASRAGSHALVRQLAAELQGTALGAALIYPGMTETDGLSDFRKSRGGAMQNAQVASAETMANLFVWAAMQSPWDINGATLAWSDQAIRTEAMALGQA</sequence>
<dbReference type="STRING" id="1461693.ATO10_12599"/>
<dbReference type="PANTHER" id="PTHR43669">
    <property type="entry name" value="5-KETO-D-GLUCONATE 5-REDUCTASE"/>
    <property type="match status" value="1"/>
</dbReference>
<dbReference type="Gene3D" id="3.40.50.720">
    <property type="entry name" value="NAD(P)-binding Rossmann-like Domain"/>
    <property type="match status" value="1"/>
</dbReference>
<dbReference type="CDD" id="cd05233">
    <property type="entry name" value="SDR_c"/>
    <property type="match status" value="1"/>
</dbReference>
<evidence type="ECO:0000256" key="2">
    <source>
        <dbReference type="ARBA" id="ARBA00023002"/>
    </source>
</evidence>
<dbReference type="GO" id="GO:0016491">
    <property type="term" value="F:oxidoreductase activity"/>
    <property type="evidence" value="ECO:0007669"/>
    <property type="project" value="UniProtKB-KW"/>
</dbReference>
<dbReference type="eggNOG" id="COG4221">
    <property type="taxonomic scope" value="Bacteria"/>
</dbReference>
<evidence type="ECO:0000313" key="4">
    <source>
        <dbReference type="Proteomes" id="UP000024836"/>
    </source>
</evidence>
<name>A0A058ZJT1_9RHOB</name>
<dbReference type="Proteomes" id="UP000024836">
    <property type="component" value="Unassembled WGS sequence"/>
</dbReference>
<proteinExistence type="inferred from homology"/>
<dbReference type="SUPFAM" id="SSF51735">
    <property type="entry name" value="NAD(P)-binding Rossmann-fold domains"/>
    <property type="match status" value="1"/>
</dbReference>
<protein>
    <submittedName>
        <fullName evidence="3">Short-chain dehydrogenase/reductase SDR</fullName>
    </submittedName>
</protein>
<keyword evidence="2" id="KW-0560">Oxidoreductase</keyword>
<organism evidence="3 4">
    <name type="scientific">Actibacterium atlanticum</name>
    <dbReference type="NCBI Taxonomy" id="1461693"/>
    <lineage>
        <taxon>Bacteria</taxon>
        <taxon>Pseudomonadati</taxon>
        <taxon>Pseudomonadota</taxon>
        <taxon>Alphaproteobacteria</taxon>
        <taxon>Rhodobacterales</taxon>
        <taxon>Roseobacteraceae</taxon>
        <taxon>Actibacterium</taxon>
    </lineage>
</organism>
<dbReference type="OrthoDB" id="9810734at2"/>
<gene>
    <name evidence="3" type="ORF">ATO10_12599</name>
</gene>
<evidence type="ECO:0000313" key="3">
    <source>
        <dbReference type="EMBL" id="KCV81447.1"/>
    </source>
</evidence>